<comment type="caution">
    <text evidence="3">The sequence shown here is derived from an EMBL/GenBank/DDBJ whole genome shotgun (WGS) entry which is preliminary data.</text>
</comment>
<accession>A0A4R9KD99</accession>
<keyword evidence="4" id="KW-1185">Reference proteome</keyword>
<name>A0A4R9KD99_9LEPT</name>
<dbReference type="AlphaFoldDB" id="A0A4R9KD99"/>
<dbReference type="Gene3D" id="2.60.40.1220">
    <property type="match status" value="1"/>
</dbReference>
<dbReference type="OrthoDB" id="329179at2"/>
<protein>
    <recommendedName>
        <fullName evidence="2">SbsA Ig-like domain-containing protein</fullName>
    </recommendedName>
</protein>
<organism evidence="3 4">
    <name type="scientific">Leptospira ognonensis</name>
    <dbReference type="NCBI Taxonomy" id="2484945"/>
    <lineage>
        <taxon>Bacteria</taxon>
        <taxon>Pseudomonadati</taxon>
        <taxon>Spirochaetota</taxon>
        <taxon>Spirochaetia</taxon>
        <taxon>Leptospirales</taxon>
        <taxon>Leptospiraceae</taxon>
        <taxon>Leptospira</taxon>
    </lineage>
</organism>
<evidence type="ECO:0000313" key="3">
    <source>
        <dbReference type="EMBL" id="TGL63132.1"/>
    </source>
</evidence>
<evidence type="ECO:0000259" key="2">
    <source>
        <dbReference type="Pfam" id="PF13205"/>
    </source>
</evidence>
<evidence type="ECO:0000313" key="4">
    <source>
        <dbReference type="Proteomes" id="UP000297693"/>
    </source>
</evidence>
<feature type="domain" description="SbsA Ig-like" evidence="2">
    <location>
        <begin position="44"/>
        <end position="146"/>
    </location>
</feature>
<dbReference type="InterPro" id="IPR032812">
    <property type="entry name" value="SbsA_Ig"/>
</dbReference>
<keyword evidence="1" id="KW-0732">Signal</keyword>
<dbReference type="InterPro" id="IPR014755">
    <property type="entry name" value="Cu-Rt/internalin_Ig-like"/>
</dbReference>
<dbReference type="Proteomes" id="UP000297693">
    <property type="component" value="Unassembled WGS sequence"/>
</dbReference>
<dbReference type="Pfam" id="PF13205">
    <property type="entry name" value="Big_5"/>
    <property type="match status" value="1"/>
</dbReference>
<gene>
    <name evidence="3" type="ORF">EHQ58_01400</name>
</gene>
<reference evidence="3" key="1">
    <citation type="journal article" date="2019" name="PLoS Negl. Trop. Dis.">
        <title>Revisiting the worldwide diversity of Leptospira species in the environment.</title>
        <authorList>
            <person name="Vincent A.T."/>
            <person name="Schiettekatte O."/>
            <person name="Bourhy P."/>
            <person name="Veyrier F.J."/>
            <person name="Picardeau M."/>
        </authorList>
    </citation>
    <scope>NUCLEOTIDE SEQUENCE [LARGE SCALE GENOMIC DNA]</scope>
    <source>
        <strain evidence="3">201702476</strain>
    </source>
</reference>
<evidence type="ECO:0000256" key="1">
    <source>
        <dbReference type="ARBA" id="ARBA00022729"/>
    </source>
</evidence>
<proteinExistence type="predicted"/>
<dbReference type="EMBL" id="RQGD01000005">
    <property type="protein sequence ID" value="TGL63132.1"/>
    <property type="molecule type" value="Genomic_DNA"/>
</dbReference>
<dbReference type="RefSeq" id="WP_135621552.1">
    <property type="nucleotide sequence ID" value="NZ_RQGD01000005.1"/>
</dbReference>
<sequence length="147" mass="15533">MIFKLTRPIQSLLFFANCLYLANCTPKPEPFILGILALPVLIETAAFQVSSTVPTANQTDVSTSSSVIITFNKDIDSTSISGNISLTQPATNSISSLTASTSAKILTIRPSSAFNASSSYTITIKAAIKSTSAETLGTDFPLTFTTQ</sequence>